<evidence type="ECO:0000259" key="5">
    <source>
        <dbReference type="Pfam" id="PF01625"/>
    </source>
</evidence>
<dbReference type="GO" id="GO:0008113">
    <property type="term" value="F:peptide-methionine (S)-S-oxide reductase activity"/>
    <property type="evidence" value="ECO:0007669"/>
    <property type="project" value="UniProtKB-EC"/>
</dbReference>
<dbReference type="InterPro" id="IPR036509">
    <property type="entry name" value="Met_Sox_Rdtase_MsrA_sf"/>
</dbReference>
<dbReference type="Gene3D" id="3.30.1060.10">
    <property type="entry name" value="Peptide methionine sulphoxide reductase MsrA"/>
    <property type="match status" value="1"/>
</dbReference>
<accession>A0A0J1H8C3</accession>
<comment type="catalytic activity">
    <reaction evidence="4">
        <text>[thioredoxin]-disulfide + L-methionine + H2O = L-methionine (S)-S-oxide + [thioredoxin]-dithiol</text>
        <dbReference type="Rhea" id="RHEA:19993"/>
        <dbReference type="Rhea" id="RHEA-COMP:10698"/>
        <dbReference type="Rhea" id="RHEA-COMP:10700"/>
        <dbReference type="ChEBI" id="CHEBI:15377"/>
        <dbReference type="ChEBI" id="CHEBI:29950"/>
        <dbReference type="ChEBI" id="CHEBI:50058"/>
        <dbReference type="ChEBI" id="CHEBI:57844"/>
        <dbReference type="ChEBI" id="CHEBI:58772"/>
        <dbReference type="EC" id="1.8.4.11"/>
    </reaction>
</comment>
<feature type="domain" description="Peptide methionine sulphoxide reductase MsrA" evidence="5">
    <location>
        <begin position="8"/>
        <end position="118"/>
    </location>
</feature>
<dbReference type="EMBL" id="LDOU01000015">
    <property type="protein sequence ID" value="KLV07921.1"/>
    <property type="molecule type" value="Genomic_DNA"/>
</dbReference>
<organism evidence="6 7">
    <name type="scientific">Photobacterium ganghwense</name>
    <dbReference type="NCBI Taxonomy" id="320778"/>
    <lineage>
        <taxon>Bacteria</taxon>
        <taxon>Pseudomonadati</taxon>
        <taxon>Pseudomonadota</taxon>
        <taxon>Gammaproteobacteria</taxon>
        <taxon>Vibrionales</taxon>
        <taxon>Vibrionaceae</taxon>
        <taxon>Photobacterium</taxon>
    </lineage>
</organism>
<comment type="catalytic activity">
    <reaction evidence="3">
        <text>L-methionyl-[protein] + [thioredoxin]-disulfide + H2O = L-methionyl-(S)-S-oxide-[protein] + [thioredoxin]-dithiol</text>
        <dbReference type="Rhea" id="RHEA:14217"/>
        <dbReference type="Rhea" id="RHEA-COMP:10698"/>
        <dbReference type="Rhea" id="RHEA-COMP:10700"/>
        <dbReference type="Rhea" id="RHEA-COMP:12313"/>
        <dbReference type="Rhea" id="RHEA-COMP:12315"/>
        <dbReference type="ChEBI" id="CHEBI:15377"/>
        <dbReference type="ChEBI" id="CHEBI:16044"/>
        <dbReference type="ChEBI" id="CHEBI:29950"/>
        <dbReference type="ChEBI" id="CHEBI:44120"/>
        <dbReference type="ChEBI" id="CHEBI:50058"/>
        <dbReference type="EC" id="1.8.4.11"/>
    </reaction>
</comment>
<dbReference type="PANTHER" id="PTHR43774">
    <property type="entry name" value="PEPTIDE METHIONINE SULFOXIDE REDUCTASE"/>
    <property type="match status" value="1"/>
</dbReference>
<dbReference type="Pfam" id="PF01625">
    <property type="entry name" value="PMSR"/>
    <property type="match status" value="1"/>
</dbReference>
<evidence type="ECO:0000313" key="7">
    <source>
        <dbReference type="Proteomes" id="UP000035909"/>
    </source>
</evidence>
<dbReference type="EC" id="1.8.4.11" evidence="1"/>
<evidence type="ECO:0000256" key="1">
    <source>
        <dbReference type="ARBA" id="ARBA00012502"/>
    </source>
</evidence>
<dbReference type="STRING" id="320778.ABT57_13765"/>
<reference evidence="6 7" key="1">
    <citation type="submission" date="2015-05" db="EMBL/GenBank/DDBJ databases">
        <title>Photobacterium galathea sp. nov.</title>
        <authorList>
            <person name="Machado H."/>
            <person name="Gram L."/>
        </authorList>
    </citation>
    <scope>NUCLEOTIDE SEQUENCE [LARGE SCALE GENOMIC DNA]</scope>
    <source>
        <strain evidence="6 7">DSM 22954</strain>
    </source>
</reference>
<comment type="caution">
    <text evidence="6">The sequence shown here is derived from an EMBL/GenBank/DDBJ whole genome shotgun (WGS) entry which is preliminary data.</text>
</comment>
<protein>
    <recommendedName>
        <fullName evidence="1">peptide-methionine (S)-S-oxide reductase</fullName>
        <ecNumber evidence="1">1.8.4.11</ecNumber>
    </recommendedName>
</protein>
<dbReference type="RefSeq" id="WP_047885814.1">
    <property type="nucleotide sequence ID" value="NZ_LDOU01000015.1"/>
</dbReference>
<dbReference type="PANTHER" id="PTHR43774:SF1">
    <property type="entry name" value="PEPTIDE METHIONINE SULFOXIDE REDUCTASE MSRA 2"/>
    <property type="match status" value="1"/>
</dbReference>
<keyword evidence="7" id="KW-1185">Reference proteome</keyword>
<gene>
    <name evidence="6" type="ORF">ABT57_13765</name>
</gene>
<proteinExistence type="predicted"/>
<dbReference type="OrthoDB" id="4174719at2"/>
<evidence type="ECO:0000256" key="2">
    <source>
        <dbReference type="ARBA" id="ARBA00023002"/>
    </source>
</evidence>
<dbReference type="PATRIC" id="fig|320778.3.peg.2998"/>
<dbReference type="InterPro" id="IPR002569">
    <property type="entry name" value="Met_Sox_Rdtase_MsrA_dom"/>
</dbReference>
<evidence type="ECO:0000313" key="6">
    <source>
        <dbReference type="EMBL" id="KLV07921.1"/>
    </source>
</evidence>
<sequence length="235" mass="26557">MRTEILGFSGGCYWCMEAVFRSLRGVMKVLPGWITPRDRVMVDSVLVNGVLTESVLVWFDPDVIPIESLVAIHQLTHNSSSSHVRRSRYPSAVYVYHGEQYCAVEKALNELALQNDNRNHVQALQHRQASLSQPTAISAPVTHSPQIASSTRMVSPTRMASPARMLSMTQILMIRRFTSSDPGMHDYYYANPDRPFCNAYITPKLSRLLTHYRELVPDDKQTVIAAQQAIKNPKK</sequence>
<dbReference type="Proteomes" id="UP000035909">
    <property type="component" value="Unassembled WGS sequence"/>
</dbReference>
<evidence type="ECO:0000256" key="3">
    <source>
        <dbReference type="ARBA" id="ARBA00047806"/>
    </source>
</evidence>
<evidence type="ECO:0000256" key="4">
    <source>
        <dbReference type="ARBA" id="ARBA00048782"/>
    </source>
</evidence>
<dbReference type="SUPFAM" id="SSF55068">
    <property type="entry name" value="Peptide methionine sulfoxide reductase"/>
    <property type="match status" value="1"/>
</dbReference>
<name>A0A0J1H8C3_9GAMM</name>
<keyword evidence="2" id="KW-0560">Oxidoreductase</keyword>
<dbReference type="AlphaFoldDB" id="A0A0J1H8C3"/>